<reference evidence="4" key="1">
    <citation type="submission" date="2020-07" db="EMBL/GenBank/DDBJ databases">
        <title>Ethylene signaling mediates host invasion by parasitic plants.</title>
        <authorList>
            <person name="Yoshida S."/>
        </authorList>
    </citation>
    <scope>NUCLEOTIDE SEQUENCE</scope>
    <source>
        <strain evidence="4">Okayama</strain>
    </source>
</reference>
<proteinExistence type="predicted"/>
<name>A0A830BJ99_9LAMI</name>
<dbReference type="PANTHER" id="PTHR33172:SF96">
    <property type="entry name" value="PROTEIN OXIDATIVE STRESS 3 LIKE 3"/>
    <property type="match status" value="1"/>
</dbReference>
<evidence type="ECO:0000256" key="1">
    <source>
        <dbReference type="ARBA" id="ARBA00004123"/>
    </source>
</evidence>
<sequence>MSIALERTNSGGAHRIEGSGVVQRNMVCVSSAYDSSELIDSDRRPEEVEEDPSGSPSASSTSSSIGKNSDEASGGASASDGEEVQSEYKGGPLDSLGSLEEGLPVKKSISKFYNGKSKSYTSLYDAACSSIEEITKPENAYTRKRKNLLAFNNLWDKNRNNTLRSRNSGMSKRPTNSRSMLVLAANMNCSESNSGETSISNSPLPGFCLPPLPPHAKRAIKSELSSSPPVDKFASRCFSLSDLQGAAAAEAATPSVTGLWNNNSDK</sequence>
<keyword evidence="5" id="KW-1185">Reference proteome</keyword>
<evidence type="ECO:0000313" key="4">
    <source>
        <dbReference type="EMBL" id="GFP85499.1"/>
    </source>
</evidence>
<dbReference type="InterPro" id="IPR051992">
    <property type="entry name" value="OxStress_Response_Reg"/>
</dbReference>
<dbReference type="AlphaFoldDB" id="A0A830BJ99"/>
<comment type="caution">
    <text evidence="4">The sequence shown here is derived from an EMBL/GenBank/DDBJ whole genome shotgun (WGS) entry which is preliminary data.</text>
</comment>
<comment type="subcellular location">
    <subcellularLocation>
        <location evidence="1">Nucleus</location>
    </subcellularLocation>
</comment>
<organism evidence="4 5">
    <name type="scientific">Phtheirospermum japonicum</name>
    <dbReference type="NCBI Taxonomy" id="374723"/>
    <lineage>
        <taxon>Eukaryota</taxon>
        <taxon>Viridiplantae</taxon>
        <taxon>Streptophyta</taxon>
        <taxon>Embryophyta</taxon>
        <taxon>Tracheophyta</taxon>
        <taxon>Spermatophyta</taxon>
        <taxon>Magnoliopsida</taxon>
        <taxon>eudicotyledons</taxon>
        <taxon>Gunneridae</taxon>
        <taxon>Pentapetalae</taxon>
        <taxon>asterids</taxon>
        <taxon>lamiids</taxon>
        <taxon>Lamiales</taxon>
        <taxon>Orobanchaceae</taxon>
        <taxon>Orobanchaceae incertae sedis</taxon>
        <taxon>Phtheirospermum</taxon>
    </lineage>
</organism>
<dbReference type="EMBL" id="BMAC01000107">
    <property type="protein sequence ID" value="GFP85499.1"/>
    <property type="molecule type" value="Genomic_DNA"/>
</dbReference>
<evidence type="ECO:0000256" key="3">
    <source>
        <dbReference type="SAM" id="MobiDB-lite"/>
    </source>
</evidence>
<dbReference type="GO" id="GO:0006950">
    <property type="term" value="P:response to stress"/>
    <property type="evidence" value="ECO:0007669"/>
    <property type="project" value="UniProtKB-ARBA"/>
</dbReference>
<feature type="compositionally biased region" description="Low complexity" evidence="3">
    <location>
        <begin position="53"/>
        <end position="64"/>
    </location>
</feature>
<accession>A0A830BJ99</accession>
<gene>
    <name evidence="4" type="ORF">PHJA_000693500</name>
</gene>
<evidence type="ECO:0000313" key="5">
    <source>
        <dbReference type="Proteomes" id="UP000653305"/>
    </source>
</evidence>
<protein>
    <submittedName>
        <fullName evidence="4">Uncharacterized protein</fullName>
    </submittedName>
</protein>
<dbReference type="Proteomes" id="UP000653305">
    <property type="component" value="Unassembled WGS sequence"/>
</dbReference>
<dbReference type="PANTHER" id="PTHR33172">
    <property type="entry name" value="OS08G0516900 PROTEIN"/>
    <property type="match status" value="1"/>
</dbReference>
<feature type="region of interest" description="Disordered" evidence="3">
    <location>
        <begin position="33"/>
        <end position="99"/>
    </location>
</feature>
<dbReference type="OrthoDB" id="691484at2759"/>
<keyword evidence="2" id="KW-0539">Nucleus</keyword>
<feature type="region of interest" description="Disordered" evidence="3">
    <location>
        <begin position="1"/>
        <end position="21"/>
    </location>
</feature>
<dbReference type="GO" id="GO:0005634">
    <property type="term" value="C:nucleus"/>
    <property type="evidence" value="ECO:0007669"/>
    <property type="project" value="UniProtKB-SubCell"/>
</dbReference>
<evidence type="ECO:0000256" key="2">
    <source>
        <dbReference type="ARBA" id="ARBA00023242"/>
    </source>
</evidence>